<comment type="catalytic activity">
    <reaction evidence="1">
        <text>3',3'-c-di-GMP + H2O = 5'-phosphoguanylyl(3'-&gt;5')guanosine + H(+)</text>
        <dbReference type="Rhea" id="RHEA:24902"/>
        <dbReference type="ChEBI" id="CHEBI:15377"/>
        <dbReference type="ChEBI" id="CHEBI:15378"/>
        <dbReference type="ChEBI" id="CHEBI:58754"/>
        <dbReference type="ChEBI" id="CHEBI:58805"/>
        <dbReference type="EC" id="3.1.4.52"/>
    </reaction>
    <physiologicalReaction direction="left-to-right" evidence="1">
        <dbReference type="Rhea" id="RHEA:24903"/>
    </physiologicalReaction>
</comment>
<keyword evidence="2" id="KW-0472">Membrane</keyword>
<feature type="transmembrane region" description="Helical" evidence="2">
    <location>
        <begin position="157"/>
        <end position="176"/>
    </location>
</feature>
<keyword evidence="2" id="KW-0812">Transmembrane</keyword>
<dbReference type="PROSITE" id="PS50883">
    <property type="entry name" value="EAL"/>
    <property type="match status" value="1"/>
</dbReference>
<dbReference type="Gene3D" id="3.30.70.270">
    <property type="match status" value="1"/>
</dbReference>
<dbReference type="Pfam" id="PF17152">
    <property type="entry name" value="CHASE8"/>
    <property type="match status" value="1"/>
</dbReference>
<dbReference type="EMBL" id="FPBO01000004">
    <property type="protein sequence ID" value="SFU50561.1"/>
    <property type="molecule type" value="Genomic_DNA"/>
</dbReference>
<dbReference type="SUPFAM" id="SSF55073">
    <property type="entry name" value="Nucleotide cyclase"/>
    <property type="match status" value="1"/>
</dbReference>
<gene>
    <name evidence="5" type="ORF">SAMN05216552_100424</name>
</gene>
<dbReference type="InterPro" id="IPR043128">
    <property type="entry name" value="Rev_trsase/Diguanyl_cyclase"/>
</dbReference>
<dbReference type="InterPro" id="IPR035919">
    <property type="entry name" value="EAL_sf"/>
</dbReference>
<dbReference type="AlphaFoldDB" id="A0A1I7GQC9"/>
<evidence type="ECO:0000256" key="1">
    <source>
        <dbReference type="ARBA" id="ARBA00051114"/>
    </source>
</evidence>
<sequence>MNNPPKRDGAQLSTMLGAGQLAAAVSALVIAGLILLVYQLLAQQQALANEARVQAAIVADNISASLMFRDREAASEMLRSFRSAPVLQSVAVYDADGELFADYSTPGHAPAARLDAVAAPPWQSLRVVADVGYRGARLGRVVLVNSTIGIRDAMVRYIALLVLASLGALLVAQLLVRKTRARVAAAERELEYLAHTDPVTTLINRRATYAQLERVLAERAAAGGRAALLLIDLDNFKAVNDAAGHNAGDELLRRVAMELRAVAREGDVVGRIGGDEFAIVTPVADHAEARALAQRVTEALRQPFQIEGSEVFATASVGACTFPDDAATMAQLVSSADTALYHAKKAGRNRLAEFAPEMTLHIQRRLRLERELRRALETGGLEVFYQPQFDCASERMVGAEALLRWRHPEHGFISPAEFIPVAEDSGLIVALGQWVLEQACREAAQWRGLCGLELSVAVNVSVRQLREKDFLDVVIRTLEATGLPAGQLELEVTESVLMEDVQSAVQFMREARAIGVRLSIDDFGTGYSSLAYLQSFPINQLKIDRGFIESLPGDGTTIVNAVISLARDFQLSVVAEGVENREQLAWLQRAGCTYAQGYLLGKPMPADALRQTMRAHTVAAEQAS</sequence>
<protein>
    <submittedName>
        <fullName evidence="5">Diguanylate cyclase/phosphodiesterase</fullName>
    </submittedName>
</protein>
<evidence type="ECO:0000259" key="4">
    <source>
        <dbReference type="PROSITE" id="PS50887"/>
    </source>
</evidence>
<dbReference type="Pfam" id="PF00563">
    <property type="entry name" value="EAL"/>
    <property type="match status" value="1"/>
</dbReference>
<dbReference type="Proteomes" id="UP000199391">
    <property type="component" value="Unassembled WGS sequence"/>
</dbReference>
<dbReference type="InterPro" id="IPR052155">
    <property type="entry name" value="Biofilm_reg_signaling"/>
</dbReference>
<proteinExistence type="predicted"/>
<feature type="domain" description="EAL" evidence="3">
    <location>
        <begin position="365"/>
        <end position="617"/>
    </location>
</feature>
<evidence type="ECO:0000256" key="2">
    <source>
        <dbReference type="SAM" id="Phobius"/>
    </source>
</evidence>
<feature type="domain" description="GGDEF" evidence="4">
    <location>
        <begin position="224"/>
        <end position="356"/>
    </location>
</feature>
<dbReference type="CDD" id="cd01949">
    <property type="entry name" value="GGDEF"/>
    <property type="match status" value="1"/>
</dbReference>
<dbReference type="Gene3D" id="3.20.20.450">
    <property type="entry name" value="EAL domain"/>
    <property type="match status" value="1"/>
</dbReference>
<keyword evidence="2" id="KW-1133">Transmembrane helix</keyword>
<evidence type="ECO:0000313" key="6">
    <source>
        <dbReference type="Proteomes" id="UP000199391"/>
    </source>
</evidence>
<dbReference type="PANTHER" id="PTHR44757">
    <property type="entry name" value="DIGUANYLATE CYCLASE DGCP"/>
    <property type="match status" value="1"/>
</dbReference>
<organism evidence="5 6">
    <name type="scientific">Pseudoduganella namucuonensis</name>
    <dbReference type="NCBI Taxonomy" id="1035707"/>
    <lineage>
        <taxon>Bacteria</taxon>
        <taxon>Pseudomonadati</taxon>
        <taxon>Pseudomonadota</taxon>
        <taxon>Betaproteobacteria</taxon>
        <taxon>Burkholderiales</taxon>
        <taxon>Oxalobacteraceae</taxon>
        <taxon>Telluria group</taxon>
        <taxon>Pseudoduganella</taxon>
    </lineage>
</organism>
<reference evidence="6" key="1">
    <citation type="submission" date="2016-10" db="EMBL/GenBank/DDBJ databases">
        <authorList>
            <person name="Varghese N."/>
            <person name="Submissions S."/>
        </authorList>
    </citation>
    <scope>NUCLEOTIDE SEQUENCE [LARGE SCALE GENOMIC DNA]</scope>
    <source>
        <strain evidence="6">CGMCC 1.11014</strain>
    </source>
</reference>
<keyword evidence="6" id="KW-1185">Reference proteome</keyword>
<dbReference type="InterPro" id="IPR033417">
    <property type="entry name" value="CHASE8"/>
</dbReference>
<dbReference type="SMART" id="SM00052">
    <property type="entry name" value="EAL"/>
    <property type="match status" value="1"/>
</dbReference>
<dbReference type="GO" id="GO:0071111">
    <property type="term" value="F:cyclic-guanylate-specific phosphodiesterase activity"/>
    <property type="evidence" value="ECO:0007669"/>
    <property type="project" value="UniProtKB-EC"/>
</dbReference>
<evidence type="ECO:0000313" key="5">
    <source>
        <dbReference type="EMBL" id="SFU50561.1"/>
    </source>
</evidence>
<dbReference type="InterPro" id="IPR001633">
    <property type="entry name" value="EAL_dom"/>
</dbReference>
<dbReference type="PANTHER" id="PTHR44757:SF2">
    <property type="entry name" value="BIOFILM ARCHITECTURE MAINTENANCE PROTEIN MBAA"/>
    <property type="match status" value="1"/>
</dbReference>
<dbReference type="GO" id="GO:0071732">
    <property type="term" value="P:cellular response to nitric oxide"/>
    <property type="evidence" value="ECO:0007669"/>
    <property type="project" value="UniProtKB-ARBA"/>
</dbReference>
<name>A0A1I7GQC9_9BURK</name>
<dbReference type="OrthoDB" id="9813903at2"/>
<dbReference type="SUPFAM" id="SSF141868">
    <property type="entry name" value="EAL domain-like"/>
    <property type="match status" value="1"/>
</dbReference>
<dbReference type="NCBIfam" id="TIGR00254">
    <property type="entry name" value="GGDEF"/>
    <property type="match status" value="1"/>
</dbReference>
<dbReference type="CDD" id="cd01948">
    <property type="entry name" value="EAL"/>
    <property type="match status" value="1"/>
</dbReference>
<dbReference type="PROSITE" id="PS50887">
    <property type="entry name" value="GGDEF"/>
    <property type="match status" value="1"/>
</dbReference>
<dbReference type="FunFam" id="3.20.20.450:FF:000001">
    <property type="entry name" value="Cyclic di-GMP phosphodiesterase yahA"/>
    <property type="match status" value="1"/>
</dbReference>
<accession>A0A1I7GQC9</accession>
<evidence type="ECO:0000259" key="3">
    <source>
        <dbReference type="PROSITE" id="PS50883"/>
    </source>
</evidence>
<dbReference type="STRING" id="1035707.SAMN05216552_100424"/>
<dbReference type="RefSeq" id="WP_093554444.1">
    <property type="nucleotide sequence ID" value="NZ_FPBO01000004.1"/>
</dbReference>
<feature type="transmembrane region" description="Helical" evidence="2">
    <location>
        <begin position="20"/>
        <end position="42"/>
    </location>
</feature>
<dbReference type="SMART" id="SM00267">
    <property type="entry name" value="GGDEF"/>
    <property type="match status" value="1"/>
</dbReference>
<dbReference type="InterPro" id="IPR029787">
    <property type="entry name" value="Nucleotide_cyclase"/>
</dbReference>
<dbReference type="Pfam" id="PF00990">
    <property type="entry name" value="GGDEF"/>
    <property type="match status" value="1"/>
</dbReference>
<dbReference type="InterPro" id="IPR000160">
    <property type="entry name" value="GGDEF_dom"/>
</dbReference>
<dbReference type="FunFam" id="3.30.70.270:FF:000001">
    <property type="entry name" value="Diguanylate cyclase domain protein"/>
    <property type="match status" value="1"/>
</dbReference>